<evidence type="ECO:0000256" key="1">
    <source>
        <dbReference type="ARBA" id="ARBA00023015"/>
    </source>
</evidence>
<dbReference type="Pfam" id="PF13377">
    <property type="entry name" value="Peripla_BP_3"/>
    <property type="match status" value="1"/>
</dbReference>
<sequence>MAATLHDVARLAGVSIKTVSNVINDYPHIRPATREKVEQAIAELGYQPNLSARSLRSGRTGVIALALPELGLSYFAELADAVIREAERRGLTVTIEHTGGDRDRELEVLRSPRRKLSDGLIFSPLGMSQEDVGLTGVGYPLVLLGERIFGGTADHVTMQNVDAARAATEYLIGLGRRRIAVVGAHEGEVIGSAGLRLRGYREALDAAGIPFDPALLGYTALWHRANGATSMRELLRSGVRFDAVFGLNDTLALGAMRVLQEAGLRVPDDVAVIGFDDLDEAQYSLPSLTTIDPGREQIARTAVDVLMQRVASHDATPAREVYADFRIVERESTGPA</sequence>
<dbReference type="Gene3D" id="3.40.50.2300">
    <property type="match status" value="2"/>
</dbReference>
<feature type="domain" description="HTH lacI-type" evidence="4">
    <location>
        <begin position="3"/>
        <end position="57"/>
    </location>
</feature>
<accession>A0ABT1ZFZ4</accession>
<dbReference type="PROSITE" id="PS00356">
    <property type="entry name" value="HTH_LACI_1"/>
    <property type="match status" value="1"/>
</dbReference>
<evidence type="ECO:0000259" key="4">
    <source>
        <dbReference type="PROSITE" id="PS50932"/>
    </source>
</evidence>
<dbReference type="InterPro" id="IPR000843">
    <property type="entry name" value="HTH_LacI"/>
</dbReference>
<dbReference type="SMART" id="SM00354">
    <property type="entry name" value="HTH_LACI"/>
    <property type="match status" value="1"/>
</dbReference>
<dbReference type="RefSeq" id="WP_258798686.1">
    <property type="nucleotide sequence ID" value="NZ_JANTHX010000007.1"/>
</dbReference>
<reference evidence="5 6" key="1">
    <citation type="submission" date="2022-08" db="EMBL/GenBank/DDBJ databases">
        <authorList>
            <person name="Li F."/>
        </authorList>
    </citation>
    <scope>NUCLEOTIDE SEQUENCE [LARGE SCALE GENOMIC DNA]</scope>
    <source>
        <strain evidence="5 6">10F1B-8-1</strain>
    </source>
</reference>
<organism evidence="5 6">
    <name type="scientific">Protaetiibacter mangrovi</name>
    <dbReference type="NCBI Taxonomy" id="2970926"/>
    <lineage>
        <taxon>Bacteria</taxon>
        <taxon>Bacillati</taxon>
        <taxon>Actinomycetota</taxon>
        <taxon>Actinomycetes</taxon>
        <taxon>Micrococcales</taxon>
        <taxon>Microbacteriaceae</taxon>
        <taxon>Protaetiibacter</taxon>
    </lineage>
</organism>
<dbReference type="PANTHER" id="PTHR30146:SF109">
    <property type="entry name" value="HTH-TYPE TRANSCRIPTIONAL REGULATOR GALS"/>
    <property type="match status" value="1"/>
</dbReference>
<keyword evidence="2" id="KW-0238">DNA-binding</keyword>
<dbReference type="Pfam" id="PF00356">
    <property type="entry name" value="LacI"/>
    <property type="match status" value="1"/>
</dbReference>
<dbReference type="PRINTS" id="PR00036">
    <property type="entry name" value="HTHLACI"/>
</dbReference>
<dbReference type="EMBL" id="JANTHX010000007">
    <property type="protein sequence ID" value="MCS0499623.1"/>
    <property type="molecule type" value="Genomic_DNA"/>
</dbReference>
<dbReference type="Gene3D" id="1.10.260.40">
    <property type="entry name" value="lambda repressor-like DNA-binding domains"/>
    <property type="match status" value="1"/>
</dbReference>
<proteinExistence type="predicted"/>
<comment type="caution">
    <text evidence="5">The sequence shown here is derived from an EMBL/GenBank/DDBJ whole genome shotgun (WGS) entry which is preliminary data.</text>
</comment>
<name>A0ABT1ZFZ4_9MICO</name>
<protein>
    <submittedName>
        <fullName evidence="5">LacI family transcriptional regulator</fullName>
    </submittedName>
</protein>
<dbReference type="PROSITE" id="PS50932">
    <property type="entry name" value="HTH_LACI_2"/>
    <property type="match status" value="1"/>
</dbReference>
<gene>
    <name evidence="5" type="ORF">NUH29_08685</name>
</gene>
<dbReference type="InterPro" id="IPR010982">
    <property type="entry name" value="Lambda_DNA-bd_dom_sf"/>
</dbReference>
<dbReference type="PANTHER" id="PTHR30146">
    <property type="entry name" value="LACI-RELATED TRANSCRIPTIONAL REPRESSOR"/>
    <property type="match status" value="1"/>
</dbReference>
<dbReference type="SUPFAM" id="SSF53822">
    <property type="entry name" value="Periplasmic binding protein-like I"/>
    <property type="match status" value="1"/>
</dbReference>
<evidence type="ECO:0000256" key="2">
    <source>
        <dbReference type="ARBA" id="ARBA00023125"/>
    </source>
</evidence>
<evidence type="ECO:0000256" key="3">
    <source>
        <dbReference type="ARBA" id="ARBA00023163"/>
    </source>
</evidence>
<keyword evidence="3" id="KW-0804">Transcription</keyword>
<keyword evidence="6" id="KW-1185">Reference proteome</keyword>
<dbReference type="Proteomes" id="UP001205337">
    <property type="component" value="Unassembled WGS sequence"/>
</dbReference>
<dbReference type="CDD" id="cd06267">
    <property type="entry name" value="PBP1_LacI_sugar_binding-like"/>
    <property type="match status" value="1"/>
</dbReference>
<evidence type="ECO:0000313" key="6">
    <source>
        <dbReference type="Proteomes" id="UP001205337"/>
    </source>
</evidence>
<keyword evidence="1" id="KW-0805">Transcription regulation</keyword>
<dbReference type="SUPFAM" id="SSF47413">
    <property type="entry name" value="lambda repressor-like DNA-binding domains"/>
    <property type="match status" value="1"/>
</dbReference>
<dbReference type="InterPro" id="IPR028082">
    <property type="entry name" value="Peripla_BP_I"/>
</dbReference>
<dbReference type="InterPro" id="IPR046335">
    <property type="entry name" value="LacI/GalR-like_sensor"/>
</dbReference>
<dbReference type="CDD" id="cd01392">
    <property type="entry name" value="HTH_LacI"/>
    <property type="match status" value="1"/>
</dbReference>
<evidence type="ECO:0000313" key="5">
    <source>
        <dbReference type="EMBL" id="MCS0499623.1"/>
    </source>
</evidence>